<evidence type="ECO:0000313" key="5">
    <source>
        <dbReference type="EMBL" id="MEW9806581.1"/>
    </source>
</evidence>
<organism evidence="5 6">
    <name type="scientific">Mesorhizobium marinum</name>
    <dbReference type="NCBI Taxonomy" id="3228790"/>
    <lineage>
        <taxon>Bacteria</taxon>
        <taxon>Pseudomonadati</taxon>
        <taxon>Pseudomonadota</taxon>
        <taxon>Alphaproteobacteria</taxon>
        <taxon>Hyphomicrobiales</taxon>
        <taxon>Phyllobacteriaceae</taxon>
        <taxon>Mesorhizobium</taxon>
    </lineage>
</organism>
<dbReference type="EMBL" id="JBFOCI010000003">
    <property type="protein sequence ID" value="MEW9806581.1"/>
    <property type="molecule type" value="Genomic_DNA"/>
</dbReference>
<dbReference type="InterPro" id="IPR000914">
    <property type="entry name" value="SBP_5_dom"/>
</dbReference>
<protein>
    <submittedName>
        <fullName evidence="5">ABC transporter substrate-binding protein</fullName>
    </submittedName>
</protein>
<dbReference type="PANTHER" id="PTHR30290">
    <property type="entry name" value="PERIPLASMIC BINDING COMPONENT OF ABC TRANSPORTER"/>
    <property type="match status" value="1"/>
</dbReference>
<evidence type="ECO:0000313" key="6">
    <source>
        <dbReference type="Proteomes" id="UP001556196"/>
    </source>
</evidence>
<accession>A0ABV3QZR7</accession>
<dbReference type="Gene3D" id="3.40.190.10">
    <property type="entry name" value="Periplasmic binding protein-like II"/>
    <property type="match status" value="1"/>
</dbReference>
<gene>
    <name evidence="5" type="ORF">ABUE31_11360</name>
</gene>
<reference evidence="5 6" key="1">
    <citation type="submission" date="2024-06" db="EMBL/GenBank/DDBJ databases">
        <authorList>
            <person name="Tuo L."/>
        </authorList>
    </citation>
    <scope>NUCLEOTIDE SEQUENCE [LARGE SCALE GENOMIC DNA]</scope>
    <source>
        <strain evidence="5 6">ZMM04-5</strain>
    </source>
</reference>
<proteinExistence type="inferred from homology"/>
<dbReference type="Pfam" id="PF00496">
    <property type="entry name" value="SBP_bac_5"/>
    <property type="match status" value="1"/>
</dbReference>
<feature type="chain" id="PRO_5046829457" evidence="3">
    <location>
        <begin position="21"/>
        <end position="626"/>
    </location>
</feature>
<dbReference type="Proteomes" id="UP001556196">
    <property type="component" value="Unassembled WGS sequence"/>
</dbReference>
<dbReference type="CDD" id="cd08500">
    <property type="entry name" value="PBP2_NikA_DppA_OppA_like_4"/>
    <property type="match status" value="1"/>
</dbReference>
<dbReference type="SUPFAM" id="SSF53850">
    <property type="entry name" value="Periplasmic binding protein-like II"/>
    <property type="match status" value="1"/>
</dbReference>
<feature type="domain" description="Solute-binding protein family 5" evidence="4">
    <location>
        <begin position="95"/>
        <end position="508"/>
    </location>
</feature>
<evidence type="ECO:0000256" key="3">
    <source>
        <dbReference type="SAM" id="SignalP"/>
    </source>
</evidence>
<comment type="caution">
    <text evidence="5">The sequence shown here is derived from an EMBL/GenBank/DDBJ whole genome shotgun (WGS) entry which is preliminary data.</text>
</comment>
<evidence type="ECO:0000256" key="2">
    <source>
        <dbReference type="ARBA" id="ARBA00005695"/>
    </source>
</evidence>
<name>A0ABV3QZR7_9HYPH</name>
<keyword evidence="3" id="KW-0732">Signal</keyword>
<comment type="subcellular location">
    <subcellularLocation>
        <location evidence="1">Periplasm</location>
    </subcellularLocation>
</comment>
<evidence type="ECO:0000256" key="1">
    <source>
        <dbReference type="ARBA" id="ARBA00004418"/>
    </source>
</evidence>
<dbReference type="RefSeq" id="WP_367723716.1">
    <property type="nucleotide sequence ID" value="NZ_JBFOCH010000016.1"/>
</dbReference>
<evidence type="ECO:0000259" key="4">
    <source>
        <dbReference type="Pfam" id="PF00496"/>
    </source>
</evidence>
<feature type="signal peptide" evidence="3">
    <location>
        <begin position="1"/>
        <end position="20"/>
    </location>
</feature>
<sequence length="626" mass="70005">MRIFAVVLALAAFLAAPALAEEAPLLAPLVKDGKLPPEAERLPKEPRVMAIDDSTGRTPGKRGGTIRTLMAEQGDLRLMTVYGYARLVAYNSSLEMQPDILLSYENEGNKVFTLHLRPGHKWSDGSPFTAEDFRFHWEDILTDKDMDRGGLDSALLANGKPPKFEVIDEVTVRYTWEDPNPLFLPALAGARPLDIYSASAYLKQFHAKYADADALAAEVAKEKVKDWTRLQIRKGRSYRFENPDLPTLQPWTNRTYSPANRYVFERNPFYHRVDQNGVQLPYVDQVVVNIAESSIIPAKTGSGETDLQERYLSFADYTFLKEGEKRNDYTVRLWTVGKGSAVALFPNLNTNDAGWRELFRDVRFRRALSLGIDRSQINQVLFAGLAKEGASTVLPGSSLFRDELGSAYAELDEDKANALLDEIGLERNAKGIRTMKDGRPLDLVVESTGESSMEADVLELVTSDWAKLGIKLLTRTSQRDIFRSRVAAGETNMSVWAGVDNGAPTAEFSPQEFVPSDPYQLQWPMWGTYVSTQGTAGQSIDDPSAQKLVDLYKQWLVSEDSETRHKIWTEILDIHADQVFSIGIVTATLVPVVISNKLHNVPAEGISSFDPYGYFGVHEMDAFWMD</sequence>
<dbReference type="InterPro" id="IPR039424">
    <property type="entry name" value="SBP_5"/>
</dbReference>
<comment type="similarity">
    <text evidence="2">Belongs to the bacterial solute-binding protein 5 family.</text>
</comment>
<dbReference type="PANTHER" id="PTHR30290:SF62">
    <property type="entry name" value="OLIGOPEPTIDE ABC TRANSPORTER, PERIPLASMIC OLIGOPEPTIDE-BINDING PROTEIN"/>
    <property type="match status" value="1"/>
</dbReference>
<dbReference type="Gene3D" id="3.10.105.10">
    <property type="entry name" value="Dipeptide-binding Protein, Domain 3"/>
    <property type="match status" value="1"/>
</dbReference>
<keyword evidence="6" id="KW-1185">Reference proteome</keyword>